<evidence type="ECO:0000256" key="1">
    <source>
        <dbReference type="ARBA" id="ARBA00009614"/>
    </source>
</evidence>
<dbReference type="SMART" id="SM00235">
    <property type="entry name" value="ZnMc"/>
    <property type="match status" value="1"/>
</dbReference>
<dbReference type="Pfam" id="PF00413">
    <property type="entry name" value="Peptidase_M10"/>
    <property type="match status" value="1"/>
</dbReference>
<dbReference type="InterPro" id="IPR001818">
    <property type="entry name" value="Pept_M10_metallopeptidase"/>
</dbReference>
<dbReference type="GO" id="GO:0006508">
    <property type="term" value="P:proteolysis"/>
    <property type="evidence" value="ECO:0007669"/>
    <property type="project" value="UniProtKB-KW"/>
</dbReference>
<name>A0A8T1QYF2_CARIL</name>
<dbReference type="InterPro" id="IPR002477">
    <property type="entry name" value="Peptidoglycan-bd-like"/>
</dbReference>
<dbReference type="EMBL" id="CM031811">
    <property type="protein sequence ID" value="KAG6660140.1"/>
    <property type="molecule type" value="Genomic_DNA"/>
</dbReference>
<evidence type="ECO:0000256" key="5">
    <source>
        <dbReference type="ARBA" id="ARBA00022833"/>
    </source>
</evidence>
<keyword evidence="3" id="KW-0479">Metal-binding</keyword>
<comment type="similarity">
    <text evidence="1">Belongs to the peptidase M10A family. Matrix metalloproteinases (MMPs) subfamily.</text>
</comment>
<keyword evidence="2" id="KW-0645">Protease</keyword>
<protein>
    <recommendedName>
        <fullName evidence="7">Peptidase metallopeptidase domain-containing protein</fullName>
    </recommendedName>
</protein>
<keyword evidence="5" id="KW-0862">Zinc</keyword>
<dbReference type="Pfam" id="PF01471">
    <property type="entry name" value="PG_binding_1"/>
    <property type="match status" value="1"/>
</dbReference>
<keyword evidence="4" id="KW-0378">Hydrolase</keyword>
<evidence type="ECO:0000256" key="6">
    <source>
        <dbReference type="SAM" id="SignalP"/>
    </source>
</evidence>
<accession>A0A8T1QYF2</accession>
<dbReference type="CDD" id="cd04278">
    <property type="entry name" value="ZnMc_MMP"/>
    <property type="match status" value="1"/>
</dbReference>
<evidence type="ECO:0000259" key="7">
    <source>
        <dbReference type="SMART" id="SM00235"/>
    </source>
</evidence>
<dbReference type="Proteomes" id="UP000811609">
    <property type="component" value="Chromosome 3"/>
</dbReference>
<dbReference type="PANTHER" id="PTHR10201">
    <property type="entry name" value="MATRIX METALLOPROTEINASE"/>
    <property type="match status" value="1"/>
</dbReference>
<dbReference type="GO" id="GO:0004222">
    <property type="term" value="F:metalloendopeptidase activity"/>
    <property type="evidence" value="ECO:0007669"/>
    <property type="project" value="InterPro"/>
</dbReference>
<evidence type="ECO:0000313" key="8">
    <source>
        <dbReference type="EMBL" id="KAG6660140.1"/>
    </source>
</evidence>
<dbReference type="GO" id="GO:0031012">
    <property type="term" value="C:extracellular matrix"/>
    <property type="evidence" value="ECO:0007669"/>
    <property type="project" value="InterPro"/>
</dbReference>
<dbReference type="InterPro" id="IPR006026">
    <property type="entry name" value="Peptidase_Metallo"/>
</dbReference>
<evidence type="ECO:0000313" key="9">
    <source>
        <dbReference type="Proteomes" id="UP000811609"/>
    </source>
</evidence>
<reference evidence="8" key="1">
    <citation type="submission" date="2020-12" db="EMBL/GenBank/DDBJ databases">
        <title>WGS assembly of Carya illinoinensis cv. Pawnee.</title>
        <authorList>
            <person name="Platts A."/>
            <person name="Shu S."/>
            <person name="Wright S."/>
            <person name="Barry K."/>
            <person name="Edger P."/>
            <person name="Pires J.C."/>
            <person name="Schmutz J."/>
        </authorList>
    </citation>
    <scope>NUCLEOTIDE SEQUENCE</scope>
    <source>
        <tissue evidence="8">Leaf</tissue>
    </source>
</reference>
<dbReference type="GO" id="GO:0030574">
    <property type="term" value="P:collagen catabolic process"/>
    <property type="evidence" value="ECO:0007669"/>
    <property type="project" value="TreeGrafter"/>
</dbReference>
<dbReference type="PANTHER" id="PTHR10201:SF213">
    <property type="entry name" value="METALLOENDOPROTEINASE 2-MMP-LIKE"/>
    <property type="match status" value="1"/>
</dbReference>
<organism evidence="8 9">
    <name type="scientific">Carya illinoinensis</name>
    <name type="common">Pecan</name>
    <dbReference type="NCBI Taxonomy" id="32201"/>
    <lineage>
        <taxon>Eukaryota</taxon>
        <taxon>Viridiplantae</taxon>
        <taxon>Streptophyta</taxon>
        <taxon>Embryophyta</taxon>
        <taxon>Tracheophyta</taxon>
        <taxon>Spermatophyta</taxon>
        <taxon>Magnoliopsida</taxon>
        <taxon>eudicotyledons</taxon>
        <taxon>Gunneridae</taxon>
        <taxon>Pentapetalae</taxon>
        <taxon>rosids</taxon>
        <taxon>fabids</taxon>
        <taxon>Fagales</taxon>
        <taxon>Juglandaceae</taxon>
        <taxon>Carya</taxon>
    </lineage>
</organism>
<evidence type="ECO:0000256" key="3">
    <source>
        <dbReference type="ARBA" id="ARBA00022723"/>
    </source>
</evidence>
<keyword evidence="6" id="KW-0732">Signal</keyword>
<proteinExistence type="inferred from homology"/>
<dbReference type="InterPro" id="IPR033739">
    <property type="entry name" value="M10A_MMP"/>
</dbReference>
<gene>
    <name evidence="8" type="ORF">CIPAW_03G084700</name>
</gene>
<dbReference type="GO" id="GO:0030198">
    <property type="term" value="P:extracellular matrix organization"/>
    <property type="evidence" value="ECO:0007669"/>
    <property type="project" value="TreeGrafter"/>
</dbReference>
<keyword evidence="9" id="KW-1185">Reference proteome</keyword>
<feature type="signal peptide" evidence="6">
    <location>
        <begin position="1"/>
        <end position="31"/>
    </location>
</feature>
<dbReference type="GO" id="GO:0008270">
    <property type="term" value="F:zinc ion binding"/>
    <property type="evidence" value="ECO:0007669"/>
    <property type="project" value="InterPro"/>
</dbReference>
<evidence type="ECO:0000256" key="2">
    <source>
        <dbReference type="ARBA" id="ARBA00022670"/>
    </source>
</evidence>
<evidence type="ECO:0000256" key="4">
    <source>
        <dbReference type="ARBA" id="ARBA00022801"/>
    </source>
</evidence>
<sequence length="304" mass="34293">MAKNLHFSKSSILFLAIHLFLVILSGSFTHASHFSKSIQGLEGSLKGQRVSGLNEVKRYLNRFGYLGYETADKHSIEDDDDEFDEGLESALKMYQKYYNLKVTGRLDSDTIKQMNVPRCGEPDTLINGGNHVLHPQYAFFKNNAKWPPSKRHLTYTFNSSAKAVRMEILNATCYYAFKRWEAVTNFRFQEAPQGTKSDLVIGFHRGDHGDGTPFDGPGGVLAHAYSPTIGQLHYDADEKWSLSPKLTINQTDIVWVAMHEIGHLLGLNHTQVQNAIMFAYVKNGVTRRGLHPDDIRGIRALYAI</sequence>
<comment type="caution">
    <text evidence="8">The sequence shown here is derived from an EMBL/GenBank/DDBJ whole genome shotgun (WGS) entry which is preliminary data.</text>
</comment>
<dbReference type="AlphaFoldDB" id="A0A8T1QYF2"/>
<feature type="domain" description="Peptidase metallopeptidase" evidence="7">
    <location>
        <begin position="142"/>
        <end position="304"/>
    </location>
</feature>
<feature type="chain" id="PRO_5035778058" description="Peptidase metallopeptidase domain-containing protein" evidence="6">
    <location>
        <begin position="32"/>
        <end position="304"/>
    </location>
</feature>